<evidence type="ECO:0000313" key="4">
    <source>
        <dbReference type="Proteomes" id="UP000261640"/>
    </source>
</evidence>
<feature type="compositionally biased region" description="Polar residues" evidence="1">
    <location>
        <begin position="8"/>
        <end position="20"/>
    </location>
</feature>
<keyword evidence="2" id="KW-0472">Membrane</keyword>
<dbReference type="AlphaFoldDB" id="A0A3Q3MSZ1"/>
<accession>A0A3Q3MSZ1</accession>
<evidence type="ECO:0000256" key="1">
    <source>
        <dbReference type="SAM" id="MobiDB-lite"/>
    </source>
</evidence>
<protein>
    <submittedName>
        <fullName evidence="3">Uncharacterized LOC113122053</fullName>
    </submittedName>
</protein>
<feature type="transmembrane region" description="Helical" evidence="2">
    <location>
        <begin position="160"/>
        <end position="184"/>
    </location>
</feature>
<organism evidence="3 4">
    <name type="scientific">Mastacembelus armatus</name>
    <name type="common">zig-zag eel</name>
    <dbReference type="NCBI Taxonomy" id="205130"/>
    <lineage>
        <taxon>Eukaryota</taxon>
        <taxon>Metazoa</taxon>
        <taxon>Chordata</taxon>
        <taxon>Craniata</taxon>
        <taxon>Vertebrata</taxon>
        <taxon>Euteleostomi</taxon>
        <taxon>Actinopterygii</taxon>
        <taxon>Neopterygii</taxon>
        <taxon>Teleostei</taxon>
        <taxon>Neoteleostei</taxon>
        <taxon>Acanthomorphata</taxon>
        <taxon>Anabantaria</taxon>
        <taxon>Synbranchiformes</taxon>
        <taxon>Mastacembelidae</taxon>
        <taxon>Mastacembelus</taxon>
    </lineage>
</organism>
<feature type="region of interest" description="Disordered" evidence="1">
    <location>
        <begin position="1"/>
        <end position="21"/>
    </location>
</feature>
<keyword evidence="2" id="KW-0812">Transmembrane</keyword>
<dbReference type="Ensembl" id="ENSMAMT00000031586.2">
    <property type="protein sequence ID" value="ENSMAMP00000030783.1"/>
    <property type="gene ID" value="ENSMAMG00000020749.2"/>
</dbReference>
<evidence type="ECO:0000256" key="2">
    <source>
        <dbReference type="SAM" id="Phobius"/>
    </source>
</evidence>
<feature type="transmembrane region" description="Helical" evidence="2">
    <location>
        <begin position="39"/>
        <end position="58"/>
    </location>
</feature>
<dbReference type="Proteomes" id="UP000261640">
    <property type="component" value="Unplaced"/>
</dbReference>
<feature type="transmembrane region" description="Helical" evidence="2">
    <location>
        <begin position="70"/>
        <end position="89"/>
    </location>
</feature>
<name>A0A3Q3MSZ1_9TELE</name>
<dbReference type="STRING" id="205130.ENSMAMP00000030783"/>
<dbReference type="GeneTree" id="ENSGT00510000052164"/>
<keyword evidence="4" id="KW-1185">Reference proteome</keyword>
<proteinExistence type="predicted"/>
<sequence>MPAEVNPVSGQSWNEESPQGATLGGNKPLHRFMKGQPRIVGIIVLIVGASSFVVSVSIKPYSHQAIYENFAQNFLLESLFIICGILYIVTDHNATKKTVTISLGLSIVTLLVVCWYILCTLPDVAHNYYLYSYFYEENSPETSNATAFPYSEVMGVTVEVIFLFHFTVGAVIFIIMSTLAGAALRSTKSQVKKNTEKPSCEGHCMSHSIKDYHITHALLKQSSFLTYRMSHSVHCLSCSSL</sequence>
<feature type="transmembrane region" description="Helical" evidence="2">
    <location>
        <begin position="101"/>
        <end position="118"/>
    </location>
</feature>
<reference evidence="3" key="1">
    <citation type="submission" date="2025-08" db="UniProtKB">
        <authorList>
            <consortium name="Ensembl"/>
        </authorList>
    </citation>
    <scope>IDENTIFICATION</scope>
</reference>
<evidence type="ECO:0000313" key="3">
    <source>
        <dbReference type="Ensembl" id="ENSMAMP00000030783.1"/>
    </source>
</evidence>
<reference evidence="3" key="2">
    <citation type="submission" date="2025-09" db="UniProtKB">
        <authorList>
            <consortium name="Ensembl"/>
        </authorList>
    </citation>
    <scope>IDENTIFICATION</scope>
</reference>
<dbReference type="InParanoid" id="A0A3Q3MSZ1"/>
<keyword evidence="2" id="KW-1133">Transmembrane helix</keyword>